<organism evidence="1 2">
    <name type="scientific">Candidatus Thiomargarita nelsonii</name>
    <dbReference type="NCBI Taxonomy" id="1003181"/>
    <lineage>
        <taxon>Bacteria</taxon>
        <taxon>Pseudomonadati</taxon>
        <taxon>Pseudomonadota</taxon>
        <taxon>Gammaproteobacteria</taxon>
        <taxon>Thiotrichales</taxon>
        <taxon>Thiotrichaceae</taxon>
        <taxon>Thiomargarita</taxon>
    </lineage>
</organism>
<name>A0A176S672_9GAMM</name>
<proteinExistence type="predicted"/>
<sequence>MARIAELTHQTIESLTVQSIKTNLPPTVENAPLFIPASLQAMQTLSADELFKMAHSQVPAVQQQPHLALLERNQETESMSPEDRQELRKLGQAASQLMLKKAYAWAILRWRGYRIPAL</sequence>
<evidence type="ECO:0000313" key="1">
    <source>
        <dbReference type="EMBL" id="OAD23632.1"/>
    </source>
</evidence>
<accession>A0A176S672</accession>
<dbReference type="AlphaFoldDB" id="A0A176S672"/>
<evidence type="ECO:0000313" key="2">
    <source>
        <dbReference type="Proteomes" id="UP000076962"/>
    </source>
</evidence>
<comment type="caution">
    <text evidence="1">The sequence shown here is derived from an EMBL/GenBank/DDBJ whole genome shotgun (WGS) entry which is preliminary data.</text>
</comment>
<protein>
    <submittedName>
        <fullName evidence="1">Uncharacterized protein</fullName>
    </submittedName>
</protein>
<keyword evidence="2" id="KW-1185">Reference proteome</keyword>
<dbReference type="EMBL" id="LUTY01000248">
    <property type="protein sequence ID" value="OAD23632.1"/>
    <property type="molecule type" value="Genomic_DNA"/>
</dbReference>
<gene>
    <name evidence="1" type="ORF">THIOM_000529</name>
</gene>
<dbReference type="Proteomes" id="UP000076962">
    <property type="component" value="Unassembled WGS sequence"/>
</dbReference>
<reference evidence="1 2" key="1">
    <citation type="submission" date="2016-05" db="EMBL/GenBank/DDBJ databases">
        <title>Single-cell genome of chain-forming Candidatus Thiomargarita nelsonii and comparison to other large sulfur-oxidizing bacteria.</title>
        <authorList>
            <person name="Winkel M."/>
            <person name="Salman V."/>
            <person name="Woyke T."/>
            <person name="Schulz-Vogt H."/>
            <person name="Richter M."/>
            <person name="Flood B."/>
            <person name="Bailey J."/>
            <person name="Amann R."/>
            <person name="Mussmann M."/>
        </authorList>
    </citation>
    <scope>NUCLEOTIDE SEQUENCE [LARGE SCALE GENOMIC DNA]</scope>
    <source>
        <strain evidence="1 2">THI036</strain>
    </source>
</reference>